<dbReference type="OrthoDB" id="2552486at2759"/>
<evidence type="ECO:0008006" key="5">
    <source>
        <dbReference type="Google" id="ProtNLM"/>
    </source>
</evidence>
<evidence type="ECO:0000256" key="1">
    <source>
        <dbReference type="SAM" id="MobiDB-lite"/>
    </source>
</evidence>
<feature type="region of interest" description="Disordered" evidence="1">
    <location>
        <begin position="95"/>
        <end position="117"/>
    </location>
</feature>
<dbReference type="Proteomes" id="UP000008867">
    <property type="component" value="Chromosome 2"/>
</dbReference>
<keyword evidence="4" id="KW-1185">Reference proteome</keyword>
<organism evidence="3 4">
    <name type="scientific">Sporisorium reilianum (strain SRZ2)</name>
    <name type="common">Maize head smut fungus</name>
    <dbReference type="NCBI Taxonomy" id="999809"/>
    <lineage>
        <taxon>Eukaryota</taxon>
        <taxon>Fungi</taxon>
        <taxon>Dikarya</taxon>
        <taxon>Basidiomycota</taxon>
        <taxon>Ustilaginomycotina</taxon>
        <taxon>Ustilaginomycetes</taxon>
        <taxon>Ustilaginales</taxon>
        <taxon>Ustilaginaceae</taxon>
        <taxon>Sporisorium</taxon>
    </lineage>
</organism>
<feature type="signal peptide" evidence="2">
    <location>
        <begin position="1"/>
        <end position="21"/>
    </location>
</feature>
<keyword evidence="2" id="KW-0732">Signal</keyword>
<proteinExistence type="predicted"/>
<accession>E6ZTU0</accession>
<feature type="chain" id="PRO_5003214825" description="Effector family protein Eff1" evidence="2">
    <location>
        <begin position="22"/>
        <end position="334"/>
    </location>
</feature>
<dbReference type="AlphaFoldDB" id="E6ZTU0"/>
<evidence type="ECO:0000256" key="2">
    <source>
        <dbReference type="SAM" id="SignalP"/>
    </source>
</evidence>
<sequence length="334" mass="36956">MTTLLLLLLCCLWYHPVNVAGFPPPIRPLAEVGDAARSLLEHGCVSTELTLGQSNTANAQHEAAYWQHWTSTPAPSPPIPVSIDPAAVGRSAFSSYRDHRPAPNRAQLDLGPSPSTASSNTALIHDNWIAPNGPSSVDLADAPLTARPWQEGQGVVPHIQLDPFFGDELLVAGAQARWKLPDVVIGTASSSRFDAAYLSFVGFGPEKRKKPWKAPVKTPMQESEVEAIVRNLGRLFTTRVMAYKVRFEEPLQEPVEVLVRYFSDDIRSEQLEIRENSIAVFQSSDKGSRLAFLGIYHCPRQQYDKMVRLERTQPLKVQRSDVTGIFLTPQPRSA</sequence>
<dbReference type="EMBL" id="FQ311441">
    <property type="protein sequence ID" value="CBQ70647.1"/>
    <property type="molecule type" value="Genomic_DNA"/>
</dbReference>
<evidence type="ECO:0000313" key="4">
    <source>
        <dbReference type="Proteomes" id="UP000008867"/>
    </source>
</evidence>
<dbReference type="VEuPathDB" id="FungiDB:sr10315"/>
<evidence type="ECO:0000313" key="3">
    <source>
        <dbReference type="EMBL" id="CBQ70647.1"/>
    </source>
</evidence>
<protein>
    <recommendedName>
        <fullName evidence="5">Effector family protein Eff1</fullName>
    </recommendedName>
</protein>
<reference evidence="3 4" key="1">
    <citation type="journal article" date="2010" name="Science">
        <title>Pathogenicity determinants in smut fungi revealed by genome comparison.</title>
        <authorList>
            <person name="Schirawski J."/>
            <person name="Mannhaupt G."/>
            <person name="Muench K."/>
            <person name="Brefort T."/>
            <person name="Schipper K."/>
            <person name="Doehlemann G."/>
            <person name="Di Stasio M."/>
            <person name="Roessel N."/>
            <person name="Mendoza-Mendoza A."/>
            <person name="Pester D."/>
            <person name="Mueller O."/>
            <person name="Winterberg B."/>
            <person name="Meyer E."/>
            <person name="Ghareeb H."/>
            <person name="Wollenberg T."/>
            <person name="Muensterkoetter M."/>
            <person name="Wong P."/>
            <person name="Walter M."/>
            <person name="Stukenbrock E."/>
            <person name="Gueldener U."/>
            <person name="Kahmann R."/>
        </authorList>
    </citation>
    <scope>NUCLEOTIDE SEQUENCE [LARGE SCALE GENOMIC DNA]</scope>
    <source>
        <strain evidence="4">SRZ2</strain>
    </source>
</reference>
<dbReference type="HOGENOM" id="CLU_832013_0_0_1"/>
<dbReference type="eggNOG" id="ENOG502TGH7">
    <property type="taxonomic scope" value="Eukaryota"/>
</dbReference>
<name>E6ZTU0_SPORE</name>
<gene>
    <name evidence="3" type="ORF">sr10315</name>
</gene>